<accession>A0ABU7JRE8</accession>
<dbReference type="EMBL" id="JAUZMZ010000039">
    <property type="protein sequence ID" value="MEE2032317.1"/>
    <property type="molecule type" value="Genomic_DNA"/>
</dbReference>
<evidence type="ECO:0000313" key="2">
    <source>
        <dbReference type="Proteomes" id="UP001331936"/>
    </source>
</evidence>
<sequence length="146" mass="16453">MEIFVGYLDERTHAVDRNTSVNPEHLYIPPSERRERVESETMDVRLDAFPERVLERKCPRKSEFRPEALPVPAVFVCKCSVTDQSGHRERGIPIDEVSDGSTRTPMTPSCDSIEALDTLHLGLTEVCTDDKVHFGEAYPEPALLVA</sequence>
<organism evidence="1 2">
    <name type="scientific">Rhodococcus chondri</name>
    <dbReference type="NCBI Taxonomy" id="3065941"/>
    <lineage>
        <taxon>Bacteria</taxon>
        <taxon>Bacillati</taxon>
        <taxon>Actinomycetota</taxon>
        <taxon>Actinomycetes</taxon>
        <taxon>Mycobacteriales</taxon>
        <taxon>Nocardiaceae</taxon>
        <taxon>Rhodococcus</taxon>
    </lineage>
</organism>
<evidence type="ECO:0008006" key="3">
    <source>
        <dbReference type="Google" id="ProtNLM"/>
    </source>
</evidence>
<evidence type="ECO:0000313" key="1">
    <source>
        <dbReference type="EMBL" id="MEE2032317.1"/>
    </source>
</evidence>
<proteinExistence type="predicted"/>
<reference evidence="1 2" key="1">
    <citation type="submission" date="2023-08" db="EMBL/GenBank/DDBJ databases">
        <authorList>
            <person name="Girao M."/>
            <person name="Carvalho M.F."/>
        </authorList>
    </citation>
    <scope>NUCLEOTIDE SEQUENCE [LARGE SCALE GENOMIC DNA]</scope>
    <source>
        <strain evidence="1 2">CC-R104</strain>
    </source>
</reference>
<dbReference type="Proteomes" id="UP001331936">
    <property type="component" value="Unassembled WGS sequence"/>
</dbReference>
<keyword evidence="2" id="KW-1185">Reference proteome</keyword>
<gene>
    <name evidence="1" type="ORF">Q8814_09390</name>
</gene>
<protein>
    <recommendedName>
        <fullName evidence="3">Transposase</fullName>
    </recommendedName>
</protein>
<name>A0ABU7JRE8_9NOCA</name>
<comment type="caution">
    <text evidence="1">The sequence shown here is derived from an EMBL/GenBank/DDBJ whole genome shotgun (WGS) entry which is preliminary data.</text>
</comment>